<comment type="catalytic activity">
    <reaction evidence="11">
        <text>L-aspartate + O2 = iminosuccinate + H2O2</text>
        <dbReference type="Rhea" id="RHEA:25876"/>
        <dbReference type="ChEBI" id="CHEBI:15379"/>
        <dbReference type="ChEBI" id="CHEBI:16240"/>
        <dbReference type="ChEBI" id="CHEBI:29991"/>
        <dbReference type="ChEBI" id="CHEBI:77875"/>
        <dbReference type="EC" id="1.4.3.16"/>
    </reaction>
    <physiologicalReaction direction="left-to-right" evidence="11">
        <dbReference type="Rhea" id="RHEA:25877"/>
    </physiologicalReaction>
</comment>
<sequence length="435" mass="48789">MNKFFDVVIIGSGVSGLYSALNLRKNLKILVVCKDKLTMTNTFLAQGGISVAKNKEDIPFFIEDTLKAGQYKNDIKAVKVLAEESAYNIEQLMSFGLNFDTDNNGNIDFTREGAHSVNRIVHTKDNTGESVAKILIYKIKNQKNITIYEDTYFADLIEKNNVCSGVILIKDNEQVNVYAKSIILACGGIGGLFRNSTNQRILKGDGIAAAVRHNVELKDINYIQIHPTAFYEEDKDDRRLLISESLRGEGGKLTNINGERFIDELLPRDIVSQAVYEEMRKTETPYVNLDIRFLGKEYIINRFSSIYKSCLERGTDITKELIKVSPAQHFFMGGIKVNIDAETSMENLYAVGEASCTGIHGANRLASNSLLEGLVFSKRGAQLINKKIDNIENNIVIVKDINTNITELSLENERIVRRTIEEMGGKLENESLSYR</sequence>
<evidence type="ECO:0000256" key="7">
    <source>
        <dbReference type="ARBA" id="ARBA00022642"/>
    </source>
</evidence>
<comment type="caution">
    <text evidence="13">The sequence shown here is derived from an EMBL/GenBank/DDBJ whole genome shotgun (WGS) entry which is preliminary data.</text>
</comment>
<dbReference type="Gene3D" id="3.50.50.60">
    <property type="entry name" value="FAD/NAD(P)-binding domain"/>
    <property type="match status" value="1"/>
</dbReference>
<accession>A0A2S7FA08</accession>
<dbReference type="NCBIfam" id="NF004820">
    <property type="entry name" value="PRK06175.1"/>
    <property type="match status" value="1"/>
</dbReference>
<evidence type="ECO:0000313" key="14">
    <source>
        <dbReference type="Proteomes" id="UP000238081"/>
    </source>
</evidence>
<evidence type="ECO:0000256" key="2">
    <source>
        <dbReference type="ARBA" id="ARBA00004950"/>
    </source>
</evidence>
<organism evidence="13 14">
    <name type="scientific">Clostridium butyricum</name>
    <dbReference type="NCBI Taxonomy" id="1492"/>
    <lineage>
        <taxon>Bacteria</taxon>
        <taxon>Bacillati</taxon>
        <taxon>Bacillota</taxon>
        <taxon>Clostridia</taxon>
        <taxon>Eubacteriales</taxon>
        <taxon>Clostridiaceae</taxon>
        <taxon>Clostridium</taxon>
    </lineage>
</organism>
<dbReference type="PANTHER" id="PTHR42716">
    <property type="entry name" value="L-ASPARTATE OXIDASE"/>
    <property type="match status" value="1"/>
</dbReference>
<dbReference type="InterPro" id="IPR036188">
    <property type="entry name" value="FAD/NAD-bd_sf"/>
</dbReference>
<dbReference type="Proteomes" id="UP000238081">
    <property type="component" value="Unassembled WGS sequence"/>
</dbReference>
<keyword evidence="7" id="KW-0662">Pyridine nucleotide biosynthesis</keyword>
<evidence type="ECO:0000256" key="9">
    <source>
        <dbReference type="ARBA" id="ARBA00023002"/>
    </source>
</evidence>
<evidence type="ECO:0000259" key="12">
    <source>
        <dbReference type="Pfam" id="PF00890"/>
    </source>
</evidence>
<dbReference type="SUPFAM" id="SSF56425">
    <property type="entry name" value="Succinate dehydrogenase/fumarate reductase flavoprotein, catalytic domain"/>
    <property type="match status" value="1"/>
</dbReference>
<keyword evidence="9" id="KW-0560">Oxidoreductase</keyword>
<dbReference type="Gene3D" id="3.90.700.10">
    <property type="entry name" value="Succinate dehydrogenase/fumarate reductase flavoprotein, catalytic domain"/>
    <property type="match status" value="1"/>
</dbReference>
<evidence type="ECO:0000256" key="4">
    <source>
        <dbReference type="ARBA" id="ARBA00012173"/>
    </source>
</evidence>
<dbReference type="AlphaFoldDB" id="A0A2S7FA08"/>
<dbReference type="EMBL" id="LRDH01000112">
    <property type="protein sequence ID" value="PPV14127.1"/>
    <property type="molecule type" value="Genomic_DNA"/>
</dbReference>
<dbReference type="PRINTS" id="PR00368">
    <property type="entry name" value="FADPNR"/>
</dbReference>
<proteinExistence type="inferred from homology"/>
<evidence type="ECO:0000256" key="5">
    <source>
        <dbReference type="ARBA" id="ARBA00021901"/>
    </source>
</evidence>
<dbReference type="UniPathway" id="UPA00253">
    <property type="reaction ID" value="UER00326"/>
</dbReference>
<dbReference type="GO" id="GO:0034628">
    <property type="term" value="P:'de novo' NAD+ biosynthetic process from L-aspartate"/>
    <property type="evidence" value="ECO:0007669"/>
    <property type="project" value="TreeGrafter"/>
</dbReference>
<reference evidence="13 14" key="1">
    <citation type="submission" date="2016-01" db="EMBL/GenBank/DDBJ databases">
        <title>Characterization of the Clostridium difficile lineages that are prevalent in Hong Kong and China.</title>
        <authorList>
            <person name="Kwok J.S.-L."/>
            <person name="Lam W.-Y."/>
            <person name="Ip M."/>
            <person name="Chan T.-F."/>
            <person name="Hawkey P.M."/>
            <person name="Tsui S.K.-W."/>
        </authorList>
    </citation>
    <scope>NUCLEOTIDE SEQUENCE [LARGE SCALE GENOMIC DNA]</scope>
    <source>
        <strain evidence="13 14">300064</strain>
    </source>
</reference>
<dbReference type="EC" id="1.4.3.16" evidence="4"/>
<dbReference type="InterPro" id="IPR027477">
    <property type="entry name" value="Succ_DH/fumarate_Rdtase_cat_sf"/>
</dbReference>
<comment type="cofactor">
    <cofactor evidence="1">
        <name>FAD</name>
        <dbReference type="ChEBI" id="CHEBI:57692"/>
    </cofactor>
</comment>
<dbReference type="SUPFAM" id="SSF51905">
    <property type="entry name" value="FAD/NAD(P)-binding domain"/>
    <property type="match status" value="1"/>
</dbReference>
<evidence type="ECO:0000313" key="13">
    <source>
        <dbReference type="EMBL" id="PPV14127.1"/>
    </source>
</evidence>
<evidence type="ECO:0000256" key="1">
    <source>
        <dbReference type="ARBA" id="ARBA00001974"/>
    </source>
</evidence>
<keyword evidence="8" id="KW-0274">FAD</keyword>
<comment type="similarity">
    <text evidence="3">Belongs to the FAD-dependent oxidoreductase 2 family. NadB subfamily.</text>
</comment>
<evidence type="ECO:0000256" key="3">
    <source>
        <dbReference type="ARBA" id="ARBA00008562"/>
    </source>
</evidence>
<feature type="domain" description="FAD-dependent oxidoreductase 2 FAD-binding" evidence="12">
    <location>
        <begin position="6"/>
        <end position="370"/>
    </location>
</feature>
<protein>
    <recommendedName>
        <fullName evidence="5">L-aspartate oxidase</fullName>
        <ecNumber evidence="4">1.4.3.16</ecNumber>
    </recommendedName>
    <alternativeName>
        <fullName evidence="10">Quinolinate synthase B</fullName>
    </alternativeName>
</protein>
<dbReference type="RefSeq" id="WP_043662803.1">
    <property type="nucleotide sequence ID" value="NZ_JSEG01000005.1"/>
</dbReference>
<dbReference type="Pfam" id="PF00890">
    <property type="entry name" value="FAD_binding_2"/>
    <property type="match status" value="1"/>
</dbReference>
<keyword evidence="6" id="KW-0285">Flavoprotein</keyword>
<dbReference type="PANTHER" id="PTHR42716:SF2">
    <property type="entry name" value="L-ASPARTATE OXIDASE, CHLOROPLASTIC"/>
    <property type="match status" value="1"/>
</dbReference>
<name>A0A2S7FA08_CLOBU</name>
<evidence type="ECO:0000256" key="8">
    <source>
        <dbReference type="ARBA" id="ARBA00022827"/>
    </source>
</evidence>
<gene>
    <name evidence="13" type="ORF">AWN73_14750</name>
</gene>
<evidence type="ECO:0000256" key="11">
    <source>
        <dbReference type="ARBA" id="ARBA00048305"/>
    </source>
</evidence>
<dbReference type="GO" id="GO:0008734">
    <property type="term" value="F:L-aspartate oxidase activity"/>
    <property type="evidence" value="ECO:0007669"/>
    <property type="project" value="UniProtKB-EC"/>
</dbReference>
<dbReference type="InterPro" id="IPR005288">
    <property type="entry name" value="NadB"/>
</dbReference>
<evidence type="ECO:0000256" key="6">
    <source>
        <dbReference type="ARBA" id="ARBA00022630"/>
    </source>
</evidence>
<dbReference type="InterPro" id="IPR003953">
    <property type="entry name" value="FAD-dep_OxRdtase_2_FAD-bd"/>
</dbReference>
<dbReference type="GO" id="GO:0033765">
    <property type="term" value="F:steroid dehydrogenase activity, acting on the CH-CH group of donors"/>
    <property type="evidence" value="ECO:0007669"/>
    <property type="project" value="UniProtKB-ARBA"/>
</dbReference>
<comment type="pathway">
    <text evidence="2">Cofactor biosynthesis; NAD(+) biosynthesis; iminoaspartate from L-aspartate (oxidase route): step 1/1.</text>
</comment>
<evidence type="ECO:0000256" key="10">
    <source>
        <dbReference type="ARBA" id="ARBA00030386"/>
    </source>
</evidence>